<dbReference type="EMBL" id="CP013023">
    <property type="protein sequence ID" value="ANF95779.1"/>
    <property type="molecule type" value="Genomic_DNA"/>
</dbReference>
<dbReference type="Gene3D" id="3.90.1720.10">
    <property type="entry name" value="endopeptidase domain like (from Nostoc punctiforme)"/>
    <property type="match status" value="1"/>
</dbReference>
<protein>
    <submittedName>
        <fullName evidence="1">Uncharacterized protein</fullName>
    </submittedName>
</protein>
<dbReference type="RefSeq" id="WP_060533037.1">
    <property type="nucleotide sequence ID" value="NZ_CP013023.1"/>
</dbReference>
<proteinExistence type="predicted"/>
<evidence type="ECO:0000313" key="2">
    <source>
        <dbReference type="Proteomes" id="UP000078148"/>
    </source>
</evidence>
<name>A0A172ZE17_9BACL</name>
<gene>
    <name evidence="1" type="ORF">AR543_07020</name>
</gene>
<organism evidence="1 2">
    <name type="scientific">Paenibacillus bovis</name>
    <dbReference type="NCBI Taxonomy" id="1616788"/>
    <lineage>
        <taxon>Bacteria</taxon>
        <taxon>Bacillati</taxon>
        <taxon>Bacillota</taxon>
        <taxon>Bacilli</taxon>
        <taxon>Bacillales</taxon>
        <taxon>Paenibacillaceae</taxon>
        <taxon>Paenibacillus</taxon>
    </lineage>
</organism>
<keyword evidence="2" id="KW-1185">Reference proteome</keyword>
<dbReference type="SUPFAM" id="SSF54001">
    <property type="entry name" value="Cysteine proteinases"/>
    <property type="match status" value="1"/>
</dbReference>
<dbReference type="InterPro" id="IPR038765">
    <property type="entry name" value="Papain-like_cys_pep_sf"/>
</dbReference>
<sequence>MKKWYQPIQSLGRRLFDKDHDNRIKWAEIYLAVGGVLHRALVEVPRRRAAVRRQQHDLPVSRIRETPLLPGDIIYTPSSESTYYAGHMGILGMDGRVYHVHPFGPVFSDTVEWYIKRFYVGDRFVVFRSRQPQAGEQAARWAQDHYRQVTAYRLHTGLDNIQRNYCSKFIYQAYLFTSGIDIWAKGRARTRQGYIYPFRIVKSKELDLIASYYREAPASS</sequence>
<accession>A0A172ZE17</accession>
<dbReference type="AlphaFoldDB" id="A0A172ZE17"/>
<reference evidence="2" key="1">
    <citation type="submission" date="2015-10" db="EMBL/GenBank/DDBJ databases">
        <title>Genome of Paenibacillus bovis sp. nov.</title>
        <authorList>
            <person name="Wu Z."/>
            <person name="Gao C."/>
            <person name="Liu Z."/>
            <person name="Zheng H."/>
        </authorList>
    </citation>
    <scope>NUCLEOTIDE SEQUENCE [LARGE SCALE GENOMIC DNA]</scope>
    <source>
        <strain evidence="2">BD3526</strain>
    </source>
</reference>
<dbReference type="Proteomes" id="UP000078148">
    <property type="component" value="Chromosome"/>
</dbReference>
<dbReference type="KEGG" id="pbv:AR543_07020"/>
<evidence type="ECO:0000313" key="1">
    <source>
        <dbReference type="EMBL" id="ANF95779.1"/>
    </source>
</evidence>
<dbReference type="OrthoDB" id="2080087at2"/>
<reference evidence="1 2" key="2">
    <citation type="journal article" date="2016" name="Int. J. Syst. Evol. Microbiol.">
        <title>Paenibacillus bovis sp. nov., isolated from raw yak (Bos grunniens) milk.</title>
        <authorList>
            <person name="Gao C."/>
            <person name="Han J."/>
            <person name="Liu Z."/>
            <person name="Xu X."/>
            <person name="Hang F."/>
            <person name="Wu Z."/>
        </authorList>
    </citation>
    <scope>NUCLEOTIDE SEQUENCE [LARGE SCALE GENOMIC DNA]</scope>
    <source>
        <strain evidence="1 2">BD3526</strain>
    </source>
</reference>